<dbReference type="EC" id="2.7.1.48" evidence="2"/>
<accession>A0ABM9CGJ7</accession>
<organism evidence="2 3">
    <name type="scientific">Paenibacillus allorhizoplanae</name>
    <dbReference type="NCBI Taxonomy" id="2905648"/>
    <lineage>
        <taxon>Bacteria</taxon>
        <taxon>Bacillati</taxon>
        <taxon>Bacillota</taxon>
        <taxon>Bacilli</taxon>
        <taxon>Bacillales</taxon>
        <taxon>Paenibacillaceae</taxon>
        <taxon>Paenibacillus</taxon>
    </lineage>
</organism>
<reference evidence="2" key="1">
    <citation type="submission" date="2022-01" db="EMBL/GenBank/DDBJ databases">
        <authorList>
            <person name="Criscuolo A."/>
        </authorList>
    </citation>
    <scope>NUCLEOTIDE SEQUENCE</scope>
    <source>
        <strain evidence="2">CIP111891</strain>
    </source>
</reference>
<dbReference type="InterPro" id="IPR006083">
    <property type="entry name" value="PRK/URK"/>
</dbReference>
<comment type="caution">
    <text evidence="2">The sequence shown here is derived from an EMBL/GenBank/DDBJ whole genome shotgun (WGS) entry which is preliminary data.</text>
</comment>
<evidence type="ECO:0000313" key="3">
    <source>
        <dbReference type="Proteomes" id="UP000838821"/>
    </source>
</evidence>
<proteinExistence type="predicted"/>
<keyword evidence="3" id="KW-1185">Reference proteome</keyword>
<dbReference type="Proteomes" id="UP000838821">
    <property type="component" value="Unassembled WGS sequence"/>
</dbReference>
<keyword evidence="2" id="KW-0418">Kinase</keyword>
<evidence type="ECO:0000313" key="2">
    <source>
        <dbReference type="EMBL" id="CAH1213712.1"/>
    </source>
</evidence>
<dbReference type="Gene3D" id="3.40.50.300">
    <property type="entry name" value="P-loop containing nucleotide triphosphate hydrolases"/>
    <property type="match status" value="1"/>
</dbReference>
<dbReference type="Pfam" id="PF00485">
    <property type="entry name" value="PRK"/>
    <property type="match status" value="1"/>
</dbReference>
<protein>
    <submittedName>
        <fullName evidence="2">Uridine kinase</fullName>
        <ecNumber evidence="2">2.7.1.48</ecNumber>
    </submittedName>
</protein>
<dbReference type="EMBL" id="CAKMMW010000012">
    <property type="protein sequence ID" value="CAH1213712.1"/>
    <property type="molecule type" value="Genomic_DNA"/>
</dbReference>
<name>A0ABM9CGJ7_9BACL</name>
<sequence length="91" mass="10437">MNDAIRDFINLACYIDTPLDIAMARRILRNAEEQTMHDLQSNLQNYLIRGRAAYLEMEKTVKASSDIIIQGDLVTDLIVDRIIEELRKSAV</sequence>
<feature type="domain" description="Phosphoribulokinase/uridine kinase" evidence="1">
    <location>
        <begin position="4"/>
        <end position="70"/>
    </location>
</feature>
<dbReference type="InterPro" id="IPR027417">
    <property type="entry name" value="P-loop_NTPase"/>
</dbReference>
<dbReference type="SUPFAM" id="SSF52540">
    <property type="entry name" value="P-loop containing nucleoside triphosphate hydrolases"/>
    <property type="match status" value="1"/>
</dbReference>
<evidence type="ECO:0000259" key="1">
    <source>
        <dbReference type="Pfam" id="PF00485"/>
    </source>
</evidence>
<gene>
    <name evidence="2" type="primary">udk_2</name>
    <name evidence="2" type="ORF">PAECIP111891_04015</name>
</gene>
<keyword evidence="2" id="KW-0808">Transferase</keyword>
<dbReference type="GO" id="GO:0004849">
    <property type="term" value="F:uridine kinase activity"/>
    <property type="evidence" value="ECO:0007669"/>
    <property type="project" value="UniProtKB-EC"/>
</dbReference>